<feature type="region of interest" description="Disordered" evidence="16">
    <location>
        <begin position="1"/>
        <end position="24"/>
    </location>
</feature>
<dbReference type="Gene3D" id="2.60.120.650">
    <property type="entry name" value="Cupin"/>
    <property type="match status" value="1"/>
</dbReference>
<evidence type="ECO:0000256" key="11">
    <source>
        <dbReference type="ARBA" id="ARBA00025588"/>
    </source>
</evidence>
<evidence type="ECO:0000256" key="8">
    <source>
        <dbReference type="ARBA" id="ARBA00022679"/>
    </source>
</evidence>
<evidence type="ECO:0000256" key="15">
    <source>
        <dbReference type="ARBA" id="ARBA00049250"/>
    </source>
</evidence>
<evidence type="ECO:0000256" key="4">
    <source>
        <dbReference type="ARBA" id="ARBA00012155"/>
    </source>
</evidence>
<dbReference type="PANTHER" id="PTHR46529">
    <property type="entry name" value="TRNA WYBUTOSINE-SYNTHESIZING PROTEIN 4"/>
    <property type="match status" value="1"/>
</dbReference>
<evidence type="ECO:0000256" key="1">
    <source>
        <dbReference type="ARBA" id="ARBA00001806"/>
    </source>
</evidence>
<evidence type="ECO:0000256" key="3">
    <source>
        <dbReference type="ARBA" id="ARBA00010703"/>
    </source>
</evidence>
<dbReference type="Pfam" id="PF13621">
    <property type="entry name" value="Cupin_8"/>
    <property type="match status" value="1"/>
</dbReference>
<dbReference type="EC" id="2.3.1.231" evidence="4"/>
<dbReference type="SUPFAM" id="SSF53335">
    <property type="entry name" value="S-adenosyl-L-methionine-dependent methyltransferases"/>
    <property type="match status" value="1"/>
</dbReference>
<dbReference type="InterPro" id="IPR041667">
    <property type="entry name" value="Cupin_8"/>
</dbReference>
<evidence type="ECO:0000256" key="9">
    <source>
        <dbReference type="ARBA" id="ARBA00022691"/>
    </source>
</evidence>
<dbReference type="InterPro" id="IPR015915">
    <property type="entry name" value="Kelch-typ_b-propeller"/>
</dbReference>
<dbReference type="PANTHER" id="PTHR46529:SF1">
    <property type="entry name" value="TRNA WYBUTOSINE-SYNTHESIZING PROTEIN 4"/>
    <property type="match status" value="1"/>
</dbReference>
<accession>A0A6A5UJR2</accession>
<keyword evidence="19" id="KW-1185">Reference proteome</keyword>
<comment type="function">
    <text evidence="11">Probable S-adenosyl-L-methionine-dependent methyltransferase that acts as a component of the wybutosine biosynthesis pathway. Wybutosine is a hyper modified guanosine with a tricyclic base found at the 3'-position adjacent to the anticodon of eukaryotic phenylalanine tRNA. May methylate the carboxyl group of leucine residues to form alpha-leucine ester residues.</text>
</comment>
<dbReference type="AlphaFoldDB" id="A0A6A5UJR2"/>
<dbReference type="InterPro" id="IPR029063">
    <property type="entry name" value="SAM-dependent_MTases_sf"/>
</dbReference>
<dbReference type="OrthoDB" id="47172at2759"/>
<dbReference type="SUPFAM" id="SSF117281">
    <property type="entry name" value="Kelch motif"/>
    <property type="match status" value="1"/>
</dbReference>
<dbReference type="EC" id="2.1.1.290" evidence="5"/>
<evidence type="ECO:0000313" key="18">
    <source>
        <dbReference type="EMBL" id="KAF1964580.1"/>
    </source>
</evidence>
<evidence type="ECO:0000256" key="12">
    <source>
        <dbReference type="ARBA" id="ARBA00029750"/>
    </source>
</evidence>
<dbReference type="Gene3D" id="2.120.10.80">
    <property type="entry name" value="Kelch-type beta propeller"/>
    <property type="match status" value="1"/>
</dbReference>
<name>A0A6A5UJR2_9PLEO</name>
<comment type="similarity">
    <text evidence="3">Belongs to the methyltransferase superfamily. LCMT family.</text>
</comment>
<dbReference type="EMBL" id="ML976781">
    <property type="protein sequence ID" value="KAF1964580.1"/>
    <property type="molecule type" value="Genomic_DNA"/>
</dbReference>
<keyword evidence="7 18" id="KW-0489">Methyltransferase</keyword>
<organism evidence="18 19">
    <name type="scientific">Bimuria novae-zelandiae CBS 107.79</name>
    <dbReference type="NCBI Taxonomy" id="1447943"/>
    <lineage>
        <taxon>Eukaryota</taxon>
        <taxon>Fungi</taxon>
        <taxon>Dikarya</taxon>
        <taxon>Ascomycota</taxon>
        <taxon>Pezizomycotina</taxon>
        <taxon>Dothideomycetes</taxon>
        <taxon>Pleosporomycetidae</taxon>
        <taxon>Pleosporales</taxon>
        <taxon>Massarineae</taxon>
        <taxon>Didymosphaeriaceae</taxon>
        <taxon>Bimuria</taxon>
    </lineage>
</organism>
<dbReference type="GO" id="GO:0008175">
    <property type="term" value="F:tRNA methyltransferase activity"/>
    <property type="evidence" value="ECO:0007669"/>
    <property type="project" value="TreeGrafter"/>
</dbReference>
<dbReference type="SUPFAM" id="SSF51197">
    <property type="entry name" value="Clavaminate synthase-like"/>
    <property type="match status" value="1"/>
</dbReference>
<dbReference type="Proteomes" id="UP000800036">
    <property type="component" value="Unassembled WGS sequence"/>
</dbReference>
<evidence type="ECO:0000256" key="10">
    <source>
        <dbReference type="ARBA" id="ARBA00022694"/>
    </source>
</evidence>
<proteinExistence type="inferred from homology"/>
<feature type="domain" description="JmjC" evidence="17">
    <location>
        <begin position="843"/>
        <end position="996"/>
    </location>
</feature>
<dbReference type="InterPro" id="IPR003347">
    <property type="entry name" value="JmjC_dom"/>
</dbReference>
<dbReference type="Gene3D" id="3.40.50.150">
    <property type="entry name" value="Vaccinia Virus protein VP39"/>
    <property type="match status" value="1"/>
</dbReference>
<dbReference type="UniPathway" id="UPA00375"/>
<evidence type="ECO:0000256" key="5">
    <source>
        <dbReference type="ARBA" id="ARBA00012779"/>
    </source>
</evidence>
<dbReference type="GO" id="GO:0030488">
    <property type="term" value="P:tRNA methylation"/>
    <property type="evidence" value="ECO:0007669"/>
    <property type="project" value="TreeGrafter"/>
</dbReference>
<feature type="region of interest" description="Disordered" evidence="16">
    <location>
        <begin position="711"/>
        <end position="738"/>
    </location>
</feature>
<evidence type="ECO:0000256" key="13">
    <source>
        <dbReference type="ARBA" id="ARBA00030231"/>
    </source>
</evidence>
<dbReference type="Pfam" id="PF13418">
    <property type="entry name" value="Beta-prop_TYW4"/>
    <property type="match status" value="1"/>
</dbReference>
<evidence type="ECO:0000256" key="2">
    <source>
        <dbReference type="ARBA" id="ARBA00004797"/>
    </source>
</evidence>
<evidence type="ECO:0000313" key="19">
    <source>
        <dbReference type="Proteomes" id="UP000800036"/>
    </source>
</evidence>
<comment type="catalytic activity">
    <reaction evidence="15">
        <text>7-[(3S)-(3-amino-3-methoxycarbonyl)propyl]wyosine(37) in tRNA(Phe) + S-adenosyl-L-methionine + CO2 = wybutosine(37) in tRNA(Phe) + S-adenosyl-L-homocysteine + 2 H(+)</text>
        <dbReference type="Rhea" id="RHEA:37119"/>
        <dbReference type="Rhea" id="RHEA-COMP:11844"/>
        <dbReference type="Rhea" id="RHEA-COMP:11847"/>
        <dbReference type="ChEBI" id="CHEBI:15378"/>
        <dbReference type="ChEBI" id="CHEBI:16526"/>
        <dbReference type="ChEBI" id="CHEBI:57856"/>
        <dbReference type="ChEBI" id="CHEBI:59789"/>
        <dbReference type="ChEBI" id="CHEBI:73544"/>
        <dbReference type="ChEBI" id="CHEBI:74275"/>
        <dbReference type="EC" id="2.3.1.231"/>
    </reaction>
</comment>
<dbReference type="Pfam" id="PF04072">
    <property type="entry name" value="LCM"/>
    <property type="match status" value="1"/>
</dbReference>
<keyword evidence="9" id="KW-0949">S-adenosyl-L-methionine</keyword>
<dbReference type="PROSITE" id="PS51184">
    <property type="entry name" value="JMJC"/>
    <property type="match status" value="1"/>
</dbReference>
<comment type="pathway">
    <text evidence="2">tRNA modification; wybutosine-tRNA(Phe) biosynthesis.</text>
</comment>
<evidence type="ECO:0000256" key="14">
    <source>
        <dbReference type="ARBA" id="ARBA00030847"/>
    </source>
</evidence>
<dbReference type="Gene3D" id="6.10.140.1470">
    <property type="match status" value="1"/>
</dbReference>
<evidence type="ECO:0000256" key="7">
    <source>
        <dbReference type="ARBA" id="ARBA00022603"/>
    </source>
</evidence>
<dbReference type="GO" id="GO:0031591">
    <property type="term" value="P:wybutosine biosynthetic process"/>
    <property type="evidence" value="ECO:0007669"/>
    <property type="project" value="TreeGrafter"/>
</dbReference>
<reference evidence="18" key="1">
    <citation type="journal article" date="2020" name="Stud. Mycol.">
        <title>101 Dothideomycetes genomes: a test case for predicting lifestyles and emergence of pathogens.</title>
        <authorList>
            <person name="Haridas S."/>
            <person name="Albert R."/>
            <person name="Binder M."/>
            <person name="Bloem J."/>
            <person name="Labutti K."/>
            <person name="Salamov A."/>
            <person name="Andreopoulos B."/>
            <person name="Baker S."/>
            <person name="Barry K."/>
            <person name="Bills G."/>
            <person name="Bluhm B."/>
            <person name="Cannon C."/>
            <person name="Castanera R."/>
            <person name="Culley D."/>
            <person name="Daum C."/>
            <person name="Ezra D."/>
            <person name="Gonzalez J."/>
            <person name="Henrissat B."/>
            <person name="Kuo A."/>
            <person name="Liang C."/>
            <person name="Lipzen A."/>
            <person name="Lutzoni F."/>
            <person name="Magnuson J."/>
            <person name="Mondo S."/>
            <person name="Nolan M."/>
            <person name="Ohm R."/>
            <person name="Pangilinan J."/>
            <person name="Park H.-J."/>
            <person name="Ramirez L."/>
            <person name="Alfaro M."/>
            <person name="Sun H."/>
            <person name="Tritt A."/>
            <person name="Yoshinaga Y."/>
            <person name="Zwiers L.-H."/>
            <person name="Turgeon B."/>
            <person name="Goodwin S."/>
            <person name="Spatafora J."/>
            <person name="Crous P."/>
            <person name="Grigoriev I."/>
        </authorList>
    </citation>
    <scope>NUCLEOTIDE SEQUENCE</scope>
    <source>
        <strain evidence="18">CBS 107.79</strain>
    </source>
</reference>
<evidence type="ECO:0000256" key="16">
    <source>
        <dbReference type="SAM" id="MobiDB-lite"/>
    </source>
</evidence>
<gene>
    <name evidence="18" type="ORF">BU23DRAFT_547306</name>
</gene>
<dbReference type="InterPro" id="IPR007213">
    <property type="entry name" value="Ppm1/Ppm2/Tcmp"/>
</dbReference>
<evidence type="ECO:0000256" key="6">
    <source>
        <dbReference type="ARBA" id="ARBA00018045"/>
    </source>
</evidence>
<protein>
    <recommendedName>
        <fullName evidence="6">tRNA wybutosine-synthesizing protein 4</fullName>
        <ecNumber evidence="5">2.1.1.290</ecNumber>
        <ecNumber evidence="4">2.3.1.231</ecNumber>
    </recommendedName>
    <alternativeName>
        <fullName evidence="13">Leucine carboxyl methyltransferase 2</fullName>
    </alternativeName>
    <alternativeName>
        <fullName evidence="14">tRNA(Phe) (7-(3-amino-3-(methoxycarbonyl)propyl)wyosine(37)-N)-methoxycarbonyltransferase</fullName>
    </alternativeName>
    <alternativeName>
        <fullName evidence="12">tRNA(Phe) (7-(3-amino-3-carboxypropyl)wyosine(37)-O)-methyltransferase</fullName>
    </alternativeName>
</protein>
<keyword evidence="10" id="KW-0819">tRNA processing</keyword>
<comment type="catalytic activity">
    <reaction evidence="1">
        <text>7-[(3S)-3-amino-3-carboxypropyl]wyosine(37) in tRNA(Phe) + S-adenosyl-L-methionine = 7-[(3S)-(3-amino-3-methoxycarbonyl)propyl]wyosine(37) in tRNA(Phe) + S-adenosyl-L-homocysteine</text>
        <dbReference type="Rhea" id="RHEA:36903"/>
        <dbReference type="Rhea" id="RHEA-COMP:10379"/>
        <dbReference type="Rhea" id="RHEA-COMP:11844"/>
        <dbReference type="ChEBI" id="CHEBI:57856"/>
        <dbReference type="ChEBI" id="CHEBI:59789"/>
        <dbReference type="ChEBI" id="CHEBI:73543"/>
        <dbReference type="ChEBI" id="CHEBI:74275"/>
        <dbReference type="EC" id="2.1.1.290"/>
    </reaction>
</comment>
<dbReference type="FunFam" id="2.60.120.650:FF:000043">
    <property type="entry name" value="tRNA wybutosine-synthesizing protein 4"/>
    <property type="match status" value="1"/>
</dbReference>
<sequence length="1052" mass="116478">MSSKVKMQVKKAGKNPVSCSRSKQERVDDAIMNTNDSSIVSKRSVCRLYMPDEPDFYEPFTTKFIRRNPLINRGYWLRMHAIEQVIRRFLEEDNGKTKIVVNLGCGYDPLPFQFWHRYPSLTEDTVFVDVDYPQLIARRRDRILANDLLRNALFESNLRPAQAPVYIHSDRYLALGCNLKDLQTLERLLRTELDASRACFLFVAEVSVTYMPTSDADALIRWASTLEAARFCLLEQFLPQGPEHPFAATMLRHFDKLHSPIHAVQQYPLLDQQVFRFIDAGWSKVEIARNLWDLWSDDCFTSPSLRRGLDAVEPFDEWEEFALFAGHYFLLVASTLKPLQPPKADRAQPRSRGVDETQVRVTLMHHTQPQMVSRRFGAAVALGQDTVAFHGGQGVQTRLASLEVLVRDTLEPRIPSATSTPPQARMCHTITSLDNTCALSVGGRASPSHALADCWLISSGHWMPVGDLSPARFRHSSVKLTIRLGKAEPAVEAVLVCGGKTSDGTVLDGWTLWTRANGWKTIPVNGPAPPARFGAALSTMGEAGDAGVVMGGMGASGVVLQDLWEWQITVEPHLQLKFVDRTNNIQVNTELATFGRFGANLVPVGNYLLLFGGVSKLGVSSLERDFLAISRHFPDGSTSFNVEIPALNLPQTIWPLLVGTTAAAVSDNELVCAGGGAVCFSMGSFWNMGYLSISLGTEERRSWALAVSQTSGEGRLNDPQPSCAGDGKRVTKKKDNRPALPQGTSIARIRIDAAEDFAKVLAASKPTIIENLDVGPCKDLWTLDYLKEKVGPNREIVIHECASDRMTFKTKNFSYVKKAFGDFIDGISAGAQTYLRAVSSAQPNKLPTKLEDDFPAIAADFQLPEVLNVINANLHSTPLRISGPVALWLHYDVLANVLCQIRGTKNLHLFPPSDVKHLSYPPGGSSSNVDILTSKDTRLSKTHPHVASLGPGDVLFIPPMWSHTAVPEEGASVAVNVFFRNLETGYAAGKDVYGNRDLQAYENGRRDVERIAKAFKNVPEDMAQFYLDRLAMELQEKADDFGKRKERTSEAV</sequence>
<evidence type="ECO:0000259" key="17">
    <source>
        <dbReference type="PROSITE" id="PS51184"/>
    </source>
</evidence>
<keyword evidence="8 18" id="KW-0808">Transferase</keyword>